<dbReference type="PANTHER" id="PTHR39173">
    <property type="entry name" value="ACETYLTRANSFERASE"/>
    <property type="match status" value="1"/>
</dbReference>
<sequence length="176" mass="20418">MNSINEIILVKPTKDMEIAALEYRKEHFDYGERIINGSELFDQIEDYDEWLEKVTANSKEETVSNDWVLTDTFFALRQFDNRIVGIVDLRYELNDFLKDFGHCGYSVRPSERQKGYATRMLSKICQIASQHGLKELQLSVEKNNLPSVKTILKNGGVYQRSFVVDSEIADVYHINL</sequence>
<dbReference type="CDD" id="cd04301">
    <property type="entry name" value="NAT_SF"/>
    <property type="match status" value="1"/>
</dbReference>
<dbReference type="SUPFAM" id="SSF55729">
    <property type="entry name" value="Acyl-CoA N-acyltransferases (Nat)"/>
    <property type="match status" value="1"/>
</dbReference>
<dbReference type="Pfam" id="PF00583">
    <property type="entry name" value="Acetyltransf_1"/>
    <property type="match status" value="1"/>
</dbReference>
<dbReference type="InterPro" id="IPR016181">
    <property type="entry name" value="Acyl_CoA_acyltransferase"/>
</dbReference>
<name>A0A1M6K5A5_9FIRM</name>
<evidence type="ECO:0000313" key="3">
    <source>
        <dbReference type="Proteomes" id="UP000184301"/>
    </source>
</evidence>
<evidence type="ECO:0000259" key="1">
    <source>
        <dbReference type="PROSITE" id="PS51186"/>
    </source>
</evidence>
<reference evidence="2 3" key="1">
    <citation type="submission" date="2016-11" db="EMBL/GenBank/DDBJ databases">
        <authorList>
            <person name="Jaros S."/>
            <person name="Januszkiewicz K."/>
            <person name="Wedrychowicz H."/>
        </authorList>
    </citation>
    <scope>NUCLEOTIDE SEQUENCE [LARGE SCALE GENOMIC DNA]</scope>
    <source>
        <strain evidence="2 3">DSM 15480</strain>
    </source>
</reference>
<dbReference type="GO" id="GO:0016747">
    <property type="term" value="F:acyltransferase activity, transferring groups other than amino-acyl groups"/>
    <property type="evidence" value="ECO:0007669"/>
    <property type="project" value="InterPro"/>
</dbReference>
<keyword evidence="2" id="KW-0808">Transferase</keyword>
<accession>A0A1M6K5A5</accession>
<evidence type="ECO:0000313" key="2">
    <source>
        <dbReference type="EMBL" id="SHJ54020.1"/>
    </source>
</evidence>
<gene>
    <name evidence="2" type="ORF">SAMN02745243_00810</name>
</gene>
<proteinExistence type="predicted"/>
<dbReference type="Gene3D" id="3.40.630.30">
    <property type="match status" value="1"/>
</dbReference>
<protein>
    <submittedName>
        <fullName evidence="2">Predicted acetyltransferase</fullName>
    </submittedName>
</protein>
<dbReference type="STRING" id="1121950.SAMN02745243_00810"/>
<dbReference type="AlphaFoldDB" id="A0A1M6K5A5"/>
<dbReference type="OrthoDB" id="9797989at2"/>
<dbReference type="PANTHER" id="PTHR39173:SF1">
    <property type="entry name" value="ACETYLTRANSFERASE"/>
    <property type="match status" value="1"/>
</dbReference>
<feature type="domain" description="N-acetyltransferase" evidence="1">
    <location>
        <begin position="16"/>
        <end position="176"/>
    </location>
</feature>
<dbReference type="PROSITE" id="PS51186">
    <property type="entry name" value="GNAT"/>
    <property type="match status" value="1"/>
</dbReference>
<organism evidence="2 3">
    <name type="scientific">Hespellia stercorisuis DSM 15480</name>
    <dbReference type="NCBI Taxonomy" id="1121950"/>
    <lineage>
        <taxon>Bacteria</taxon>
        <taxon>Bacillati</taxon>
        <taxon>Bacillota</taxon>
        <taxon>Clostridia</taxon>
        <taxon>Lachnospirales</taxon>
        <taxon>Lachnospiraceae</taxon>
        <taxon>Hespellia</taxon>
    </lineage>
</organism>
<dbReference type="RefSeq" id="WP_143160657.1">
    <property type="nucleotide sequence ID" value="NZ_FQZY01000011.1"/>
</dbReference>
<dbReference type="InterPro" id="IPR000182">
    <property type="entry name" value="GNAT_dom"/>
</dbReference>
<dbReference type="EMBL" id="FQZY01000011">
    <property type="protein sequence ID" value="SHJ54020.1"/>
    <property type="molecule type" value="Genomic_DNA"/>
</dbReference>
<dbReference type="Proteomes" id="UP000184301">
    <property type="component" value="Unassembled WGS sequence"/>
</dbReference>
<keyword evidence="3" id="KW-1185">Reference proteome</keyword>